<feature type="compositionally biased region" description="Acidic residues" evidence="1">
    <location>
        <begin position="92"/>
        <end position="107"/>
    </location>
</feature>
<dbReference type="RefSeq" id="WP_015192833.1">
    <property type="nucleotide sequence ID" value="NC_019748.1"/>
</dbReference>
<accession>K9XU14</accession>
<evidence type="ECO:0000313" key="3">
    <source>
        <dbReference type="Proteomes" id="UP000010473"/>
    </source>
</evidence>
<protein>
    <submittedName>
        <fullName evidence="2">Uncharacterized protein</fullName>
    </submittedName>
</protein>
<reference evidence="3" key="1">
    <citation type="journal article" date="2013" name="Proc. Natl. Acad. Sci. U.S.A.">
        <title>Improving the coverage of the cyanobacterial phylum using diversity-driven genome sequencing.</title>
        <authorList>
            <person name="Shih P.M."/>
            <person name="Wu D."/>
            <person name="Latifi A."/>
            <person name="Axen S.D."/>
            <person name="Fewer D.P."/>
            <person name="Talla E."/>
            <person name="Calteau A."/>
            <person name="Cai F."/>
            <person name="Tandeau de Marsac N."/>
            <person name="Rippka R."/>
            <person name="Herdman M."/>
            <person name="Sivonen K."/>
            <person name="Coursin T."/>
            <person name="Laurent T."/>
            <person name="Goodwin L."/>
            <person name="Nolan M."/>
            <person name="Davenport K.W."/>
            <person name="Han C.S."/>
            <person name="Rubin E.M."/>
            <person name="Eisen J.A."/>
            <person name="Woyke T."/>
            <person name="Gugger M."/>
            <person name="Kerfeld C.A."/>
        </authorList>
    </citation>
    <scope>NUCLEOTIDE SEQUENCE [LARGE SCALE GENOMIC DNA]</scope>
    <source>
        <strain evidence="3">ATCC 29371 / PCC 7437</strain>
    </source>
</reference>
<dbReference type="EMBL" id="CP003653">
    <property type="protein sequence ID" value="AFZ35162.1"/>
    <property type="molecule type" value="Genomic_DNA"/>
</dbReference>
<dbReference type="eggNOG" id="ENOG50307M5">
    <property type="taxonomic scope" value="Bacteria"/>
</dbReference>
<dbReference type="KEGG" id="scs:Sta7437_1596"/>
<evidence type="ECO:0000256" key="1">
    <source>
        <dbReference type="SAM" id="MobiDB-lite"/>
    </source>
</evidence>
<organism evidence="2 3">
    <name type="scientific">Stanieria cyanosphaera (strain ATCC 29371 / PCC 7437)</name>
    <dbReference type="NCBI Taxonomy" id="111780"/>
    <lineage>
        <taxon>Bacteria</taxon>
        <taxon>Bacillati</taxon>
        <taxon>Cyanobacteriota</taxon>
        <taxon>Cyanophyceae</taxon>
        <taxon>Pleurocapsales</taxon>
        <taxon>Dermocarpellaceae</taxon>
        <taxon>Stanieria</taxon>
    </lineage>
</organism>
<name>K9XU14_STAC7</name>
<dbReference type="HOGENOM" id="CLU_2034193_0_0_3"/>
<dbReference type="Proteomes" id="UP000010473">
    <property type="component" value="Chromosome"/>
</dbReference>
<proteinExistence type="predicted"/>
<keyword evidence="3" id="KW-1185">Reference proteome</keyword>
<dbReference type="OrthoDB" id="461828at2"/>
<feature type="compositionally biased region" description="Polar residues" evidence="1">
    <location>
        <begin position="116"/>
        <end position="125"/>
    </location>
</feature>
<dbReference type="AlphaFoldDB" id="K9XU14"/>
<gene>
    <name evidence="2" type="ordered locus">Sta7437_1596</name>
</gene>
<feature type="region of interest" description="Disordered" evidence="1">
    <location>
        <begin position="92"/>
        <end position="136"/>
    </location>
</feature>
<evidence type="ECO:0000313" key="2">
    <source>
        <dbReference type="EMBL" id="AFZ35162.1"/>
    </source>
</evidence>
<sequence>MTIIVKHKRTGNEYLFLGINEGGKQVSLPSRFLNDLFVKEEQENSLIATLCDAKGNIFFSQIDEIIVTEVEGKKPSELLPKVANSAVVEEYQEEFDDEFDEEFDQEDRDYSPLITPPSTQSNQTKEQFDDNEEDWI</sequence>